<name>E3BJ83_9VIBR</name>
<gene>
    <name evidence="1" type="ORF">VIBC2010_20375</name>
</gene>
<comment type="caution">
    <text evidence="1">The sequence shown here is derived from an EMBL/GenBank/DDBJ whole genome shotgun (WGS) entry which is preliminary data.</text>
</comment>
<dbReference type="eggNOG" id="ENOG5033EY0">
    <property type="taxonomic scope" value="Bacteria"/>
</dbReference>
<organism evidence="1 2">
    <name type="scientific">Vibrio caribbeanicus ATCC BAA-2122</name>
    <dbReference type="NCBI Taxonomy" id="796620"/>
    <lineage>
        <taxon>Bacteria</taxon>
        <taxon>Pseudomonadati</taxon>
        <taxon>Pseudomonadota</taxon>
        <taxon>Gammaproteobacteria</taxon>
        <taxon>Vibrionales</taxon>
        <taxon>Vibrionaceae</taxon>
        <taxon>Vibrio</taxon>
    </lineage>
</organism>
<evidence type="ECO:0000313" key="2">
    <source>
        <dbReference type="Proteomes" id="UP000002943"/>
    </source>
</evidence>
<dbReference type="AlphaFoldDB" id="E3BJ83"/>
<reference evidence="1 2" key="1">
    <citation type="journal article" date="2012" name="Int. J. Syst. Evol. Microbiol.">
        <title>Vibrio caribbeanicus sp. nov., isolated from the marine sponge Scleritoderma cyanea.</title>
        <authorList>
            <person name="Hoffmann M."/>
            <person name="Monday S.R."/>
            <person name="Allard M.W."/>
            <person name="Strain E.A."/>
            <person name="Whittaker P."/>
            <person name="Naum M."/>
            <person name="McCarthy P.J."/>
            <person name="Lopez J.V."/>
            <person name="Fischer M."/>
            <person name="Brown E.W."/>
        </authorList>
    </citation>
    <scope>NUCLEOTIDE SEQUENCE [LARGE SCALE GENOMIC DNA]</scope>
    <source>
        <strain evidence="1 2">ATCC BAA-2122</strain>
    </source>
</reference>
<sequence>MLTHRIAAILDFTVLSIPCLPRSKLAYLGTANYTYNDKCVIKFGGCMNSPLVYQTLPSFDELMDMAENNPEGFTQFKHEMCQEMILSASEEMRERLWAQQSHIDLVVGSCKNPNHANVVLMRELVSQMVKFQDVLDGDVNECDERPKAQVIPLKDWR</sequence>
<dbReference type="Proteomes" id="UP000002943">
    <property type="component" value="Unassembled WGS sequence"/>
</dbReference>
<evidence type="ECO:0000313" key="1">
    <source>
        <dbReference type="EMBL" id="EFP97009.1"/>
    </source>
</evidence>
<dbReference type="Pfam" id="PF11333">
    <property type="entry name" value="DUF3135"/>
    <property type="match status" value="1"/>
</dbReference>
<dbReference type="InterPro" id="IPR021482">
    <property type="entry name" value="DUF3135"/>
</dbReference>
<protein>
    <submittedName>
        <fullName evidence="1">Uncharacterized protein</fullName>
    </submittedName>
</protein>
<accession>E3BJ83</accession>
<dbReference type="EMBL" id="AEIU01000068">
    <property type="protein sequence ID" value="EFP97009.1"/>
    <property type="molecule type" value="Genomic_DNA"/>
</dbReference>
<keyword evidence="2" id="KW-1185">Reference proteome</keyword>
<dbReference type="STRING" id="796620.VIBC2010_20375"/>
<proteinExistence type="predicted"/>